<dbReference type="InterPro" id="IPR010796">
    <property type="entry name" value="C2_B9-type_dom"/>
</dbReference>
<reference evidence="10" key="1">
    <citation type="submission" date="2017-02" db="UniProtKB">
        <authorList>
            <consortium name="WormBaseParasite"/>
        </authorList>
    </citation>
    <scope>IDENTIFICATION</scope>
</reference>
<proteinExistence type="inferred from homology"/>
<dbReference type="PANTHER" id="PTHR12968:SF1">
    <property type="entry name" value="B9 DOMAIN-CONTAINING PROTEIN 1"/>
    <property type="match status" value="1"/>
</dbReference>
<evidence type="ECO:0000256" key="1">
    <source>
        <dbReference type="ARBA" id="ARBA00004120"/>
    </source>
</evidence>
<dbReference type="GO" id="GO:0060271">
    <property type="term" value="P:cilium assembly"/>
    <property type="evidence" value="ECO:0007669"/>
    <property type="project" value="TreeGrafter"/>
</dbReference>
<dbReference type="Pfam" id="PF07162">
    <property type="entry name" value="B9-C2"/>
    <property type="match status" value="1"/>
</dbReference>
<dbReference type="EMBL" id="UYRR01010086">
    <property type="protein sequence ID" value="VDK25225.1"/>
    <property type="molecule type" value="Genomic_DNA"/>
</dbReference>
<dbReference type="WBParaSite" id="ASIM_0000545801-mRNA-1">
    <property type="protein sequence ID" value="ASIM_0000545801-mRNA-1"/>
    <property type="gene ID" value="ASIM_0000545801"/>
</dbReference>
<evidence type="ECO:0000256" key="6">
    <source>
        <dbReference type="ARBA" id="ARBA00038411"/>
    </source>
</evidence>
<evidence type="ECO:0000256" key="3">
    <source>
        <dbReference type="ARBA" id="ARBA00022794"/>
    </source>
</evidence>
<evidence type="ECO:0000313" key="9">
    <source>
        <dbReference type="Proteomes" id="UP000267096"/>
    </source>
</evidence>
<dbReference type="OrthoDB" id="431939at2759"/>
<dbReference type="PANTHER" id="PTHR12968">
    <property type="entry name" value="B9 DOMAIN-CONTAINING"/>
    <property type="match status" value="1"/>
</dbReference>
<keyword evidence="3" id="KW-0970">Cilium biogenesis/degradation</keyword>
<name>A0A0M3JCX5_ANISI</name>
<reference evidence="8 9" key="2">
    <citation type="submission" date="2018-11" db="EMBL/GenBank/DDBJ databases">
        <authorList>
            <consortium name="Pathogen Informatics"/>
        </authorList>
    </citation>
    <scope>NUCLEOTIDE SEQUENCE [LARGE SCALE GENOMIC DNA]</scope>
</reference>
<dbReference type="GO" id="GO:0036038">
    <property type="term" value="C:MKS complex"/>
    <property type="evidence" value="ECO:0007669"/>
    <property type="project" value="TreeGrafter"/>
</dbReference>
<evidence type="ECO:0000256" key="7">
    <source>
        <dbReference type="ARBA" id="ARBA00039274"/>
    </source>
</evidence>
<sequence length="107" mass="12137">MLNITNGRCVRRIAMFVPESSTPLQKFIGWITGKRAEFIDPRIVASSDGRHVTRVRSQGFISVTMNVVLKDLKKYGYDVVPSSISNVSEFPLPKFDDVSRVTDKVRY</sequence>
<evidence type="ECO:0000313" key="10">
    <source>
        <dbReference type="WBParaSite" id="ASIM_0000545801-mRNA-1"/>
    </source>
</evidence>
<keyword evidence="2" id="KW-0963">Cytoplasm</keyword>
<evidence type="ECO:0000256" key="4">
    <source>
        <dbReference type="ARBA" id="ARBA00023212"/>
    </source>
</evidence>
<organism evidence="10">
    <name type="scientific">Anisakis simplex</name>
    <name type="common">Herring worm</name>
    <dbReference type="NCBI Taxonomy" id="6269"/>
    <lineage>
        <taxon>Eukaryota</taxon>
        <taxon>Metazoa</taxon>
        <taxon>Ecdysozoa</taxon>
        <taxon>Nematoda</taxon>
        <taxon>Chromadorea</taxon>
        <taxon>Rhabditida</taxon>
        <taxon>Spirurina</taxon>
        <taxon>Ascaridomorpha</taxon>
        <taxon>Ascaridoidea</taxon>
        <taxon>Anisakidae</taxon>
        <taxon>Anisakis</taxon>
        <taxon>Anisakis simplex complex</taxon>
    </lineage>
</organism>
<protein>
    <recommendedName>
        <fullName evidence="7">B9 domain-containing protein 1</fullName>
    </recommendedName>
</protein>
<comment type="subcellular location">
    <subcellularLocation>
        <location evidence="1">Cytoplasm</location>
        <location evidence="1">Cytoskeleton</location>
        <location evidence="1">Cilium basal body</location>
    </subcellularLocation>
</comment>
<keyword evidence="4" id="KW-0206">Cytoskeleton</keyword>
<dbReference type="AlphaFoldDB" id="A0A0M3JCX5"/>
<gene>
    <name evidence="8" type="ORF">ASIM_LOCUS5257</name>
</gene>
<keyword evidence="9" id="KW-1185">Reference proteome</keyword>
<evidence type="ECO:0000256" key="5">
    <source>
        <dbReference type="ARBA" id="ARBA00023273"/>
    </source>
</evidence>
<accession>A0A0M3JCX5</accession>
<evidence type="ECO:0000256" key="2">
    <source>
        <dbReference type="ARBA" id="ARBA00022490"/>
    </source>
</evidence>
<keyword evidence="5" id="KW-0966">Cell projection</keyword>
<evidence type="ECO:0000313" key="8">
    <source>
        <dbReference type="EMBL" id="VDK25225.1"/>
    </source>
</evidence>
<dbReference type="Proteomes" id="UP000267096">
    <property type="component" value="Unassembled WGS sequence"/>
</dbReference>
<comment type="similarity">
    <text evidence="6">Belongs to the B9D family.</text>
</comment>